<dbReference type="Proteomes" id="UP000198862">
    <property type="component" value="Unassembled WGS sequence"/>
</dbReference>
<protein>
    <submittedName>
        <fullName evidence="1">Uncharacterized protein</fullName>
    </submittedName>
</protein>
<dbReference type="EMBL" id="FOLO01000032">
    <property type="protein sequence ID" value="SFD10217.1"/>
    <property type="molecule type" value="Genomic_DNA"/>
</dbReference>
<dbReference type="STRING" id="1123010.SAMN02745724_03497"/>
<evidence type="ECO:0000313" key="1">
    <source>
        <dbReference type="EMBL" id="SFD10217.1"/>
    </source>
</evidence>
<name>A0A1I1PKP1_9GAMM</name>
<proteinExistence type="predicted"/>
<gene>
    <name evidence="1" type="ORF">SAMN02745724_03497</name>
</gene>
<organism evidence="1 2">
    <name type="scientific">Pseudoalteromonas denitrificans DSM 6059</name>
    <dbReference type="NCBI Taxonomy" id="1123010"/>
    <lineage>
        <taxon>Bacteria</taxon>
        <taxon>Pseudomonadati</taxon>
        <taxon>Pseudomonadota</taxon>
        <taxon>Gammaproteobacteria</taxon>
        <taxon>Alteromonadales</taxon>
        <taxon>Pseudoalteromonadaceae</taxon>
        <taxon>Pseudoalteromonas</taxon>
    </lineage>
</organism>
<keyword evidence="2" id="KW-1185">Reference proteome</keyword>
<dbReference type="AlphaFoldDB" id="A0A1I1PKP1"/>
<evidence type="ECO:0000313" key="2">
    <source>
        <dbReference type="Proteomes" id="UP000198862"/>
    </source>
</evidence>
<sequence>MLQQSHALTKALGLQYIATINEDQLLTLRNTLSDGEYEEIFEKITLELKGDSPEPKLVGIQIDMQ</sequence>
<reference evidence="1 2" key="1">
    <citation type="submission" date="2016-10" db="EMBL/GenBank/DDBJ databases">
        <authorList>
            <person name="de Groot N.N."/>
        </authorList>
    </citation>
    <scope>NUCLEOTIDE SEQUENCE [LARGE SCALE GENOMIC DNA]</scope>
    <source>
        <strain evidence="1 2">DSM 6059</strain>
    </source>
</reference>
<accession>A0A1I1PKP1</accession>